<comment type="caution">
    <text evidence="4">The sequence shown here is derived from an EMBL/GenBank/DDBJ whole genome shotgun (WGS) entry which is preliminary data.</text>
</comment>
<feature type="domain" description="Glycosyl hydrolase family 95 N-terminal" evidence="1">
    <location>
        <begin position="7"/>
        <end position="241"/>
    </location>
</feature>
<dbReference type="Pfam" id="PF14498">
    <property type="entry name" value="Glyco_hyd_65N_2"/>
    <property type="match status" value="1"/>
</dbReference>
<evidence type="ECO:0000259" key="2">
    <source>
        <dbReference type="Pfam" id="PF21307"/>
    </source>
</evidence>
<dbReference type="InterPro" id="IPR008928">
    <property type="entry name" value="6-hairpin_glycosidase_sf"/>
</dbReference>
<dbReference type="PANTHER" id="PTHR31084:SF0">
    <property type="entry name" value="ALPHA-L-FUCOSIDASE 2"/>
    <property type="match status" value="1"/>
</dbReference>
<gene>
    <name evidence="4" type="ORF">RUMCAL_02217</name>
</gene>
<dbReference type="STRING" id="411473.RUMCAL_02217"/>
<dbReference type="Gene3D" id="1.50.10.10">
    <property type="match status" value="1"/>
</dbReference>
<proteinExistence type="predicted"/>
<dbReference type="SUPFAM" id="SSF48208">
    <property type="entry name" value="Six-hairpin glycosidases"/>
    <property type="match status" value="1"/>
</dbReference>
<keyword evidence="5" id="KW-1185">Reference proteome</keyword>
<dbReference type="InterPro" id="IPR054363">
    <property type="entry name" value="GH95_cat"/>
</dbReference>
<dbReference type="eggNOG" id="COG1554">
    <property type="taxonomic scope" value="Bacteria"/>
</dbReference>
<dbReference type="Pfam" id="PF21307">
    <property type="entry name" value="Glyco_hydro_95_C"/>
    <property type="match status" value="1"/>
</dbReference>
<dbReference type="Pfam" id="PF22124">
    <property type="entry name" value="Glyco_hydro_95_cat"/>
    <property type="match status" value="1"/>
</dbReference>
<name>U2LW80_9FIRM</name>
<dbReference type="GO" id="GO:0004560">
    <property type="term" value="F:alpha-L-fucosidase activity"/>
    <property type="evidence" value="ECO:0007669"/>
    <property type="project" value="InterPro"/>
</dbReference>
<dbReference type="PIRSF" id="PIRSF007663">
    <property type="entry name" value="UCP007663"/>
    <property type="match status" value="1"/>
</dbReference>
<protein>
    <submittedName>
        <fullName evidence="4">Uncharacterized protein</fullName>
    </submittedName>
</protein>
<evidence type="ECO:0000259" key="1">
    <source>
        <dbReference type="Pfam" id="PF14498"/>
    </source>
</evidence>
<dbReference type="AlphaFoldDB" id="U2LW80"/>
<dbReference type="PATRIC" id="fig|411473.3.peg.1831"/>
<dbReference type="InterPro" id="IPR016518">
    <property type="entry name" value="Alpha-L-fucosidase"/>
</dbReference>
<evidence type="ECO:0000313" key="4">
    <source>
        <dbReference type="EMBL" id="ERJ93739.1"/>
    </source>
</evidence>
<feature type="domain" description="Alpha fucosidase A-like C-terminal" evidence="2">
    <location>
        <begin position="679"/>
        <end position="771"/>
    </location>
</feature>
<accession>U2LW80</accession>
<evidence type="ECO:0000259" key="3">
    <source>
        <dbReference type="Pfam" id="PF22124"/>
    </source>
</evidence>
<dbReference type="PANTHER" id="PTHR31084">
    <property type="entry name" value="ALPHA-L-FUCOSIDASE 2"/>
    <property type="match status" value="1"/>
</dbReference>
<evidence type="ECO:0000313" key="5">
    <source>
        <dbReference type="Proteomes" id="UP000016662"/>
    </source>
</evidence>
<sequence>MDAETMLWYEKPAEDFDHALPVGNGRIGAMIFGGAADEVLKLNEDSIWSGGKRNRNNPDAREGLEEVRKLLKEERIPEAEKVAFEKMQGVTPNSRHYMPLGNLNLHMDFAGKAKQYQRSLDLEHALATVRFTANDITYVREVFVSEPDRVLVMHIAASEPAMVNLRATLDGRDDYYDDCRPCTDYPNMLVYDGGTGSKDGIFFAAALTGFAEGGTLRTVGGALEVKDANEVTLILSVGTSFYHGEQYEDSAKLDASYAADCSYEELLYRHLTEYQEKFRRVRFTLPDNSEGGSELPTDERLMRLRGDEGDHKECKLQIHDSKLAVLYFNYGRYLMLSASRPGTQPMNLQGIWNQDMWPAWGCRYTININIQMNYWPAEVCNLSECHLPLFDLIERMRANGRETAQAMYGCRGFVCHHNTDIWGDTAPQDLWMPATIWPMGAAWLCLHIFEHYQFTQDLEFLDQHYEAMREAALFFVDYLTENDEGELVTCPSVSPENTYKTESGAKGCLCSGPFMDTEILTVLFRNVIESSKLLGRDGEFAAELETLLQKLPPLKIGKYGQIQEWAKDYEEVEIGHRHISHLFALYPADLITLYYTPELGKAARATLIRRLIHGGGHTGWSRAWIINLWARLLDSGMAYENFQQLLAWSTNPNLLDSHPPFQIDGNFGGTAAIAECLLQSHSGEINLLPALPESWQDGSISGLRARGGFEVDMIWHAGKLETAVIRSLSGNMCTVRTNTVTSVSSDAGAVDAKIDGALLRFPTEKGMTYRLKA</sequence>
<dbReference type="InterPro" id="IPR012341">
    <property type="entry name" value="6hp_glycosidase-like_sf"/>
</dbReference>
<dbReference type="FunFam" id="1.50.10.10:FF:000028">
    <property type="entry name" value="Alpha-L-fucosidase 2"/>
    <property type="match status" value="1"/>
</dbReference>
<reference evidence="4 5" key="1">
    <citation type="submission" date="2013-07" db="EMBL/GenBank/DDBJ databases">
        <authorList>
            <person name="Weinstock G."/>
            <person name="Sodergren E."/>
            <person name="Wylie T."/>
            <person name="Fulton L."/>
            <person name="Fulton R."/>
            <person name="Fronick C."/>
            <person name="O'Laughlin M."/>
            <person name="Godfrey J."/>
            <person name="Miner T."/>
            <person name="Herter B."/>
            <person name="Appelbaum E."/>
            <person name="Cordes M."/>
            <person name="Lek S."/>
            <person name="Wollam A."/>
            <person name="Pepin K.H."/>
            <person name="Palsikar V.B."/>
            <person name="Mitreva M."/>
            <person name="Wilson R.K."/>
        </authorList>
    </citation>
    <scope>NUCLEOTIDE SEQUENCE [LARGE SCALE GENOMIC DNA]</scope>
    <source>
        <strain evidence="4 5">ATCC 27760</strain>
    </source>
</reference>
<dbReference type="Proteomes" id="UP000016662">
    <property type="component" value="Unassembled WGS sequence"/>
</dbReference>
<dbReference type="GO" id="GO:0005975">
    <property type="term" value="P:carbohydrate metabolic process"/>
    <property type="evidence" value="ECO:0007669"/>
    <property type="project" value="InterPro"/>
</dbReference>
<dbReference type="InterPro" id="IPR049053">
    <property type="entry name" value="AFCA-like_C"/>
</dbReference>
<dbReference type="InterPro" id="IPR027414">
    <property type="entry name" value="GH95_N_dom"/>
</dbReference>
<dbReference type="HOGENOM" id="CLU_004617_2_2_9"/>
<dbReference type="EMBL" id="AWVF01000275">
    <property type="protein sequence ID" value="ERJ93739.1"/>
    <property type="molecule type" value="Genomic_DNA"/>
</dbReference>
<dbReference type="OrthoDB" id="9802600at2"/>
<feature type="domain" description="Glycosyl hydrolase family 95 catalytic" evidence="3">
    <location>
        <begin position="262"/>
        <end position="677"/>
    </location>
</feature>
<organism evidence="4 5">
    <name type="scientific">Ruminococcus callidus ATCC 27760</name>
    <dbReference type="NCBI Taxonomy" id="411473"/>
    <lineage>
        <taxon>Bacteria</taxon>
        <taxon>Bacillati</taxon>
        <taxon>Bacillota</taxon>
        <taxon>Clostridia</taxon>
        <taxon>Eubacteriales</taxon>
        <taxon>Oscillospiraceae</taxon>
        <taxon>Ruminococcus</taxon>
    </lineage>
</organism>
<dbReference type="RefSeq" id="WP_021680374.1">
    <property type="nucleotide sequence ID" value="NZ_KI260288.1"/>
</dbReference>